<keyword evidence="3" id="KW-0547">Nucleotide-binding</keyword>
<dbReference type="InterPro" id="IPR009001">
    <property type="entry name" value="Transl_elong_EF1A/Init_IF2_C"/>
</dbReference>
<dbReference type="GO" id="GO:0005525">
    <property type="term" value="F:GTP binding"/>
    <property type="evidence" value="ECO:0007669"/>
    <property type="project" value="UniProtKB-KW"/>
</dbReference>
<dbReference type="AlphaFoldDB" id="A0A1Y6L4B6"/>
<evidence type="ECO:0000313" key="8">
    <source>
        <dbReference type="Proteomes" id="UP000196485"/>
    </source>
</evidence>
<dbReference type="Pfam" id="PF21214">
    <property type="entry name" value="WHD_2nd_SelB_bact"/>
    <property type="match status" value="1"/>
</dbReference>
<dbReference type="InterPro" id="IPR015191">
    <property type="entry name" value="SelB_WHD4"/>
</dbReference>
<dbReference type="InterPro" id="IPR009000">
    <property type="entry name" value="Transl_B-barrel_sf"/>
</dbReference>
<dbReference type="GO" id="GO:0001514">
    <property type="term" value="P:selenocysteine incorporation"/>
    <property type="evidence" value="ECO:0007669"/>
    <property type="project" value="InterPro"/>
</dbReference>
<dbReference type="Gene3D" id="3.40.50.300">
    <property type="entry name" value="P-loop containing nucleotide triphosphate hydrolases"/>
    <property type="match status" value="1"/>
</dbReference>
<keyword evidence="2" id="KW-0963">Cytoplasm</keyword>
<dbReference type="EMBL" id="FYAH01000012">
    <property type="protein sequence ID" value="SMY18185.1"/>
    <property type="molecule type" value="Genomic_DNA"/>
</dbReference>
<dbReference type="PRINTS" id="PR00315">
    <property type="entry name" value="ELONGATNFCT"/>
</dbReference>
<dbReference type="GO" id="GO:0003746">
    <property type="term" value="F:translation elongation factor activity"/>
    <property type="evidence" value="ECO:0007669"/>
    <property type="project" value="UniProtKB-KW"/>
</dbReference>
<dbReference type="Gene3D" id="1.10.10.10">
    <property type="entry name" value="Winged helix-like DNA-binding domain superfamily/Winged helix DNA-binding domain"/>
    <property type="match status" value="3"/>
</dbReference>
<dbReference type="PANTHER" id="PTHR43721:SF22">
    <property type="entry name" value="ELONGATION FACTOR TU, MITOCHONDRIAL"/>
    <property type="match status" value="1"/>
</dbReference>
<gene>
    <name evidence="7" type="primary">selB_2</name>
    <name evidence="7" type="ORF">PAQU9191_03520</name>
</gene>
<dbReference type="SUPFAM" id="SSF50447">
    <property type="entry name" value="Translation proteins"/>
    <property type="match status" value="1"/>
</dbReference>
<dbReference type="Pfam" id="PF00009">
    <property type="entry name" value="GTP_EFTU"/>
    <property type="match status" value="1"/>
</dbReference>
<dbReference type="InterPro" id="IPR057335">
    <property type="entry name" value="Beta-barrel_SelB"/>
</dbReference>
<evidence type="ECO:0000256" key="2">
    <source>
        <dbReference type="ARBA" id="ARBA00022490"/>
    </source>
</evidence>
<dbReference type="Proteomes" id="UP000196485">
    <property type="component" value="Unassembled WGS sequence"/>
</dbReference>
<dbReference type="InterPro" id="IPR048931">
    <property type="entry name" value="WHD_2nd_SelB_bact"/>
</dbReference>
<dbReference type="GO" id="GO:0005737">
    <property type="term" value="C:cytoplasm"/>
    <property type="evidence" value="ECO:0007669"/>
    <property type="project" value="UniProtKB-SubCell"/>
</dbReference>
<dbReference type="GO" id="GO:0003723">
    <property type="term" value="F:RNA binding"/>
    <property type="evidence" value="ECO:0007669"/>
    <property type="project" value="InterPro"/>
</dbReference>
<sequence length="644" mass="72622">MIIATAGHVDHGKTKLLHALTGINADRLPEEQQRGLTIDLGYAFMPYQSITSNQHQTLGFIDVPGHEKFLSNMLAGVGTAHHAMLIVAGDEGMMPQSHEHLTILRLLAMDSLTVVITKSDLTTVEQQQQLEAKISLLLLQYGFTQTTIFHCSAITHQGIVELKQHLIELADSEQHHDDSLNFKLAIDRAFHVKGSGLVVTGTAINGQINVGDSLCLISHNNLRKGHSQPQVVRVKTIHAQGKPAECATANQRVALNISGNIDKASLNRGDWLLHTAPTTIIKRITVKLTANQLIKHWQNVQIFHAATHTTGRIALLENQQLITGDSALAEISLDTPLCLTEQDRLLIRDPAQKTNLGSAIVIDLLPPNRGKRKPQRLEYLHQRAHINTLNEIIEFKLQHAPQSRQQLIEQHQCNAAVISQLLAANETINQHGDYLCYDSYQQALQQQIITTLECYHQQAQDNLGVGKERLYRMAALNQPAAIFNAVINQLLNQQLLANTRGWLHLASHQLQLTATEQQWWQQIEQVMLANPQPWWVRDLAAEISADENEIRKLSYKLAQLSYVAAIVKDRYVTHDYLVKMAIQVRQHTAQYQKLETAEFRNISQLGRKVAIQLLEYFDKIGFTKRKFNYRELKDQDLLQGQDKE</sequence>
<dbReference type="InterPro" id="IPR027417">
    <property type="entry name" value="P-loop_NTPase"/>
</dbReference>
<keyword evidence="4" id="KW-0648">Protein biosynthesis</keyword>
<dbReference type="InterPro" id="IPR036388">
    <property type="entry name" value="WH-like_DNA-bd_sf"/>
</dbReference>
<dbReference type="PROSITE" id="PS51722">
    <property type="entry name" value="G_TR_2"/>
    <property type="match status" value="1"/>
</dbReference>
<dbReference type="InterPro" id="IPR000795">
    <property type="entry name" value="T_Tr_GTP-bd_dom"/>
</dbReference>
<dbReference type="NCBIfam" id="TIGR00475">
    <property type="entry name" value="selB"/>
    <property type="match status" value="1"/>
</dbReference>
<dbReference type="GO" id="GO:0003924">
    <property type="term" value="F:GTPase activity"/>
    <property type="evidence" value="ECO:0007669"/>
    <property type="project" value="InterPro"/>
</dbReference>
<dbReference type="SUPFAM" id="SSF46785">
    <property type="entry name" value="Winged helix' DNA-binding domain"/>
    <property type="match status" value="2"/>
</dbReference>
<dbReference type="Pfam" id="PF09106">
    <property type="entry name" value="WHD_2nd_SelB"/>
    <property type="match status" value="1"/>
</dbReference>
<reference evidence="8" key="1">
    <citation type="submission" date="2017-06" db="EMBL/GenBank/DDBJ databases">
        <authorList>
            <person name="Rodrigo-Torres L."/>
            <person name="Arahal R. D."/>
            <person name="Lucena T."/>
        </authorList>
    </citation>
    <scope>NUCLEOTIDE SEQUENCE [LARGE SCALE GENOMIC DNA]</scope>
    <source>
        <strain evidence="8">type strain: CECT 9192</strain>
    </source>
</reference>
<keyword evidence="5" id="KW-0342">GTP-binding</keyword>
<dbReference type="PANTHER" id="PTHR43721">
    <property type="entry name" value="ELONGATION FACTOR TU-RELATED"/>
    <property type="match status" value="1"/>
</dbReference>
<dbReference type="Pfam" id="PF09107">
    <property type="entry name" value="WHD_3rd_SelB"/>
    <property type="match status" value="1"/>
</dbReference>
<proteinExistence type="predicted"/>
<dbReference type="InterPro" id="IPR050055">
    <property type="entry name" value="EF-Tu_GTPase"/>
</dbReference>
<evidence type="ECO:0000256" key="5">
    <source>
        <dbReference type="ARBA" id="ARBA00023134"/>
    </source>
</evidence>
<feature type="domain" description="Tr-type G" evidence="6">
    <location>
        <begin position="1"/>
        <end position="175"/>
    </location>
</feature>
<keyword evidence="7" id="KW-0251">Elongation factor</keyword>
<accession>A0A1Y6L4B6</accession>
<dbReference type="RefSeq" id="WP_087821859.1">
    <property type="nucleotide sequence ID" value="NZ_FYAH01000012.1"/>
</dbReference>
<name>A0A1Y6L4B6_9GAMM</name>
<dbReference type="CDD" id="cd04171">
    <property type="entry name" value="SelB"/>
    <property type="match status" value="1"/>
</dbReference>
<dbReference type="InterPro" id="IPR036390">
    <property type="entry name" value="WH_DNA-bd_sf"/>
</dbReference>
<organism evidence="7 8">
    <name type="scientific">Photobacterium aquimaris</name>
    <dbReference type="NCBI Taxonomy" id="512643"/>
    <lineage>
        <taxon>Bacteria</taxon>
        <taxon>Pseudomonadati</taxon>
        <taxon>Pseudomonadota</taxon>
        <taxon>Gammaproteobacteria</taxon>
        <taxon>Vibrionales</taxon>
        <taxon>Vibrionaceae</taxon>
        <taxon>Photobacterium</taxon>
    </lineage>
</organism>
<dbReference type="SUPFAM" id="SSF52540">
    <property type="entry name" value="P-loop containing nucleoside triphosphate hydrolases"/>
    <property type="match status" value="1"/>
</dbReference>
<protein>
    <submittedName>
        <fullName evidence="7">Selenocysteine-specific elongation factor</fullName>
    </submittedName>
</protein>
<dbReference type="InterPro" id="IPR004535">
    <property type="entry name" value="Transl_elong_SelB"/>
</dbReference>
<evidence type="ECO:0000256" key="3">
    <source>
        <dbReference type="ARBA" id="ARBA00022741"/>
    </source>
</evidence>
<dbReference type="Pfam" id="PF25461">
    <property type="entry name" value="Beta-barrel_SelB"/>
    <property type="match status" value="1"/>
</dbReference>
<dbReference type="InterPro" id="IPR015190">
    <property type="entry name" value="Elong_fac_SelB-wing-hlx_typ-2"/>
</dbReference>
<keyword evidence="8" id="KW-1185">Reference proteome</keyword>
<dbReference type="SUPFAM" id="SSF50465">
    <property type="entry name" value="EF-Tu/eEF-1alpha/eIF2-gamma C-terminal domain"/>
    <property type="match status" value="1"/>
</dbReference>
<comment type="subcellular location">
    <subcellularLocation>
        <location evidence="1">Cytoplasm</location>
    </subcellularLocation>
</comment>
<evidence type="ECO:0000259" key="6">
    <source>
        <dbReference type="PROSITE" id="PS51722"/>
    </source>
</evidence>
<evidence type="ECO:0000313" key="7">
    <source>
        <dbReference type="EMBL" id="SMY18185.1"/>
    </source>
</evidence>
<evidence type="ECO:0000256" key="1">
    <source>
        <dbReference type="ARBA" id="ARBA00004496"/>
    </source>
</evidence>
<dbReference type="Gene3D" id="2.40.30.10">
    <property type="entry name" value="Translation factors"/>
    <property type="match status" value="1"/>
</dbReference>
<evidence type="ECO:0000256" key="4">
    <source>
        <dbReference type="ARBA" id="ARBA00022917"/>
    </source>
</evidence>